<dbReference type="EC" id="1.4.1.12" evidence="5"/>
<evidence type="ECO:0000259" key="4">
    <source>
        <dbReference type="Pfam" id="PF19328"/>
    </source>
</evidence>
<evidence type="ECO:0000256" key="1">
    <source>
        <dbReference type="ARBA" id="ARBA00022857"/>
    </source>
</evidence>
<dbReference type="AlphaFoldDB" id="I7J6N7"/>
<dbReference type="Pfam" id="PF19328">
    <property type="entry name" value="DAP_DH_C"/>
    <property type="match status" value="1"/>
</dbReference>
<accession>I7J6N7</accession>
<dbReference type="eggNOG" id="COG3804">
    <property type="taxonomic scope" value="Bacteria"/>
</dbReference>
<dbReference type="GO" id="GO:0047530">
    <property type="term" value="F:2,4-diaminopentanoate dehydrogenase activity"/>
    <property type="evidence" value="ECO:0007669"/>
    <property type="project" value="UniProtKB-EC"/>
</dbReference>
<sequence length="346" mass="37550">MDKVKVVMWGIGAMGGGMAKMILDKEGIEIVGAIIGHPEKANMDLGDYLGIDRKVGVLTSTDAKTVLDSVKADVCIIATDSFVKNVFPQIKMAVEHKMNVITIAEEMSYPHTIEPELSKEMDRLAKENGVTILGTGVNPGFVLDTLIIVLSAACRRVNKIRAARINDLSPFGPTVMRTQGVGTTPEEFEKGIKEGTIVGHIGFQQSIPMIADALGIEIDEVVETREPIISSVYRETPHVKVEPGMVAGCKHIAYGKKNGEVVITLEHPQQIHPHLEGVETGDYIWIEGDPNLSLSIKPETPGGIGTIAVAVNMIPHVINSEPGLKSMIDMPLPHALMADIRKYIRR</sequence>
<proteinExistence type="predicted"/>
<dbReference type="Pfam" id="PF01113">
    <property type="entry name" value="DapB_N"/>
    <property type="match status" value="1"/>
</dbReference>
<dbReference type="OrthoDB" id="9767616at2"/>
<protein>
    <submittedName>
        <fullName evidence="5">2,4-diaminopentanoate dehydrogenase</fullName>
        <ecNumber evidence="5">1.4.1.12</ecNumber>
    </submittedName>
</protein>
<comment type="caution">
    <text evidence="5">The sequence shown here is derived from an EMBL/GenBank/DDBJ whole genome shotgun (WGS) entry which is preliminary data.</text>
</comment>
<dbReference type="NCBIfam" id="NF040740">
    <property type="entry name" value="ornith_Ord"/>
    <property type="match status" value="1"/>
</dbReference>
<dbReference type="EMBL" id="CAKP01000138">
    <property type="protein sequence ID" value="CCJ34659.1"/>
    <property type="molecule type" value="Genomic_DNA"/>
</dbReference>
<gene>
    <name evidence="5" type="ORF">CAAU_2576</name>
</gene>
<organism evidence="5 6">
    <name type="scientific">Caloramator australicus RC3</name>
    <dbReference type="NCBI Taxonomy" id="857293"/>
    <lineage>
        <taxon>Bacteria</taxon>
        <taxon>Bacillati</taxon>
        <taxon>Bacillota</taxon>
        <taxon>Clostridia</taxon>
        <taxon>Eubacteriales</taxon>
        <taxon>Clostridiaceae</taxon>
        <taxon>Caloramator</taxon>
    </lineage>
</organism>
<name>I7J6N7_9CLOT</name>
<feature type="domain" description="2,4-diaminopentanoate dehydrogenase C-terminal" evidence="4">
    <location>
        <begin position="141"/>
        <end position="345"/>
    </location>
</feature>
<keyword evidence="2 5" id="KW-0560">Oxidoreductase</keyword>
<dbReference type="InterPro" id="IPR000846">
    <property type="entry name" value="DapB_N"/>
</dbReference>
<evidence type="ECO:0000313" key="5">
    <source>
        <dbReference type="EMBL" id="CCJ34659.1"/>
    </source>
</evidence>
<dbReference type="CDD" id="cd24146">
    <property type="entry name" value="nat-AmDH_N_like"/>
    <property type="match status" value="1"/>
</dbReference>
<dbReference type="InterPro" id="IPR045760">
    <property type="entry name" value="DAP_DH_C"/>
</dbReference>
<dbReference type="GO" id="GO:0008839">
    <property type="term" value="F:4-hydroxy-tetrahydrodipicolinate reductase"/>
    <property type="evidence" value="ECO:0007669"/>
    <property type="project" value="InterPro"/>
</dbReference>
<dbReference type="InterPro" id="IPR036291">
    <property type="entry name" value="NAD(P)-bd_dom_sf"/>
</dbReference>
<evidence type="ECO:0000259" key="3">
    <source>
        <dbReference type="Pfam" id="PF01113"/>
    </source>
</evidence>
<evidence type="ECO:0000256" key="2">
    <source>
        <dbReference type="ARBA" id="ARBA00023002"/>
    </source>
</evidence>
<reference evidence="5 6" key="1">
    <citation type="journal article" date="2011" name="J. Bacteriol.">
        <title>Draft genome sequence of Caloramator australicus strain RC3T, a thermoanaerobe from the Great Artesian Basin of Australia.</title>
        <authorList>
            <person name="Ogg C.D."/>
            <person name="Patel B.K.C."/>
        </authorList>
    </citation>
    <scope>NUCLEOTIDE SEQUENCE [LARGE SCALE GENOMIC DNA]</scope>
    <source>
        <strain evidence="5 6">RC3</strain>
    </source>
</reference>
<evidence type="ECO:0000313" key="6">
    <source>
        <dbReference type="Proteomes" id="UP000007652"/>
    </source>
</evidence>
<dbReference type="RefSeq" id="WP_008909902.1">
    <property type="nucleotide sequence ID" value="NZ_CAKP01000138.1"/>
</dbReference>
<feature type="domain" description="Dihydrodipicolinate reductase N-terminal" evidence="3">
    <location>
        <begin position="4"/>
        <end position="101"/>
    </location>
</feature>
<dbReference type="Gene3D" id="3.40.50.720">
    <property type="entry name" value="NAD(P)-binding Rossmann-like Domain"/>
    <property type="match status" value="1"/>
</dbReference>
<dbReference type="Proteomes" id="UP000007652">
    <property type="component" value="Unassembled WGS sequence"/>
</dbReference>
<dbReference type="STRING" id="857293.CAAU_2576"/>
<keyword evidence="6" id="KW-1185">Reference proteome</keyword>
<dbReference type="GO" id="GO:0009089">
    <property type="term" value="P:lysine biosynthetic process via diaminopimelate"/>
    <property type="evidence" value="ECO:0007669"/>
    <property type="project" value="InterPro"/>
</dbReference>
<keyword evidence="1" id="KW-0521">NADP</keyword>
<dbReference type="SUPFAM" id="SSF51735">
    <property type="entry name" value="NAD(P)-binding Rossmann-fold domains"/>
    <property type="match status" value="1"/>
</dbReference>